<keyword evidence="2" id="KW-0812">Transmembrane</keyword>
<name>A0A073CMN8_PLAA1</name>
<dbReference type="STRING" id="388467.A19Y_4326"/>
<feature type="compositionally biased region" description="Acidic residues" evidence="1">
    <location>
        <begin position="162"/>
        <end position="173"/>
    </location>
</feature>
<evidence type="ECO:0000256" key="1">
    <source>
        <dbReference type="SAM" id="MobiDB-lite"/>
    </source>
</evidence>
<keyword evidence="2" id="KW-0472">Membrane</keyword>
<feature type="compositionally biased region" description="Basic and acidic residues" evidence="1">
    <location>
        <begin position="174"/>
        <end position="183"/>
    </location>
</feature>
<dbReference type="GeneID" id="77290367"/>
<protein>
    <submittedName>
        <fullName evidence="3">Uncharacterized protein</fullName>
    </submittedName>
</protein>
<evidence type="ECO:0000256" key="2">
    <source>
        <dbReference type="SAM" id="Phobius"/>
    </source>
</evidence>
<keyword evidence="4" id="KW-1185">Reference proteome</keyword>
<dbReference type="Proteomes" id="UP000027395">
    <property type="component" value="Chromosome"/>
</dbReference>
<gene>
    <name evidence="3" type="ORF">A19Y_4326</name>
</gene>
<evidence type="ECO:0000313" key="3">
    <source>
        <dbReference type="EMBL" id="KEI69003.1"/>
    </source>
</evidence>
<organism evidence="3 4">
    <name type="scientific">Planktothrix agardhii (strain NIVA-CYA 126/8)</name>
    <dbReference type="NCBI Taxonomy" id="388467"/>
    <lineage>
        <taxon>Bacteria</taxon>
        <taxon>Bacillati</taxon>
        <taxon>Cyanobacteriota</taxon>
        <taxon>Cyanophyceae</taxon>
        <taxon>Oscillatoriophycideae</taxon>
        <taxon>Oscillatoriales</taxon>
        <taxon>Microcoleaceae</taxon>
        <taxon>Planktothrix</taxon>
    </lineage>
</organism>
<feature type="region of interest" description="Disordered" evidence="1">
    <location>
        <begin position="220"/>
        <end position="247"/>
    </location>
</feature>
<dbReference type="eggNOG" id="COG2319">
    <property type="taxonomic scope" value="Bacteria"/>
</dbReference>
<feature type="region of interest" description="Disordered" evidence="1">
    <location>
        <begin position="143"/>
        <end position="183"/>
    </location>
</feature>
<feature type="transmembrane region" description="Helical" evidence="2">
    <location>
        <begin position="188"/>
        <end position="212"/>
    </location>
</feature>
<dbReference type="EMBL" id="CM002803">
    <property type="protein sequence ID" value="KEI69003.1"/>
    <property type="molecule type" value="Genomic_DNA"/>
</dbReference>
<accession>A0A073CMN8</accession>
<dbReference type="RefSeq" id="WP_042156559.1">
    <property type="nucleotide sequence ID" value="NZ_CM002803.1"/>
</dbReference>
<reference evidence="3 4" key="1">
    <citation type="journal article" date="2014" name="Appl. Environ. Microbiol.">
        <title>Elucidation of insertion elements encoded on plasmids and in vitro construction of shuttle vectors from the toxic cyanobacterium Planktothrix.</title>
        <authorList>
            <person name="Christiansen G."/>
            <person name="Goesmann A."/>
            <person name="Kurmayer R."/>
        </authorList>
    </citation>
    <scope>NUCLEOTIDE SEQUENCE [LARGE SCALE GENOMIC DNA]</scope>
    <source>
        <strain evidence="3 4">NIVA-CYA 126/8</strain>
    </source>
</reference>
<proteinExistence type="predicted"/>
<keyword evidence="2" id="KW-1133">Transmembrane helix</keyword>
<dbReference type="HOGENOM" id="CLU_844244_0_0_3"/>
<sequence>MSSQDQSPRELAKQGDPKVIADAINRSLKSKGINADVMRENGCLHVMMEGDQVPHYQKDLVKLVRNGMDRLGVETIYTVRVYGRQFGDDLPVWEEEIVLRTPPEPMMNPADDVDLDQSSVPLVDDEDEDYNIDDEIIDDDFINDEDEYLPPSNNNVAPAYNPEEDDDPDDEIEETTRQVEPKKPKSKVLPLVLFGVLAVLAILGGLHFAGIFRLPFLPAGSSSSGESADTPSVPVASDSPKPTTSAAVTADPFSEAVKTAINTANLAQKAQTRAEWTKVGTEWKRASELMKKVPNSHPKFSVAEDRAVQYANNQKIAEQKAAAAPN</sequence>
<dbReference type="eggNOG" id="COG0810">
    <property type="taxonomic scope" value="Bacteria"/>
</dbReference>
<feature type="compositionally biased region" description="Polar residues" evidence="1">
    <location>
        <begin position="220"/>
        <end position="230"/>
    </location>
</feature>
<dbReference type="PATRIC" id="fig|388467.6.peg.4264"/>
<dbReference type="AlphaFoldDB" id="A0A073CMN8"/>
<evidence type="ECO:0000313" key="4">
    <source>
        <dbReference type="Proteomes" id="UP000027395"/>
    </source>
</evidence>